<dbReference type="RefSeq" id="WP_170163802.1">
    <property type="nucleotide sequence ID" value="NZ_REFR01000012.1"/>
</dbReference>
<evidence type="ECO:0000256" key="1">
    <source>
        <dbReference type="ARBA" id="ARBA00022679"/>
    </source>
</evidence>
<dbReference type="Gene3D" id="3.40.50.1820">
    <property type="entry name" value="alpha/beta hydrolase"/>
    <property type="match status" value="1"/>
</dbReference>
<evidence type="ECO:0000313" key="6">
    <source>
        <dbReference type="Proteomes" id="UP000271227"/>
    </source>
</evidence>
<proteinExistence type="predicted"/>
<dbReference type="InterPro" id="IPR022211">
    <property type="entry name" value="PHBC_N"/>
</dbReference>
<dbReference type="SUPFAM" id="SSF53474">
    <property type="entry name" value="alpha/beta-Hydrolases"/>
    <property type="match status" value="1"/>
</dbReference>
<dbReference type="InterPro" id="IPR010941">
    <property type="entry name" value="PhaC_N"/>
</dbReference>
<evidence type="ECO:0000259" key="3">
    <source>
        <dbReference type="Pfam" id="PF07167"/>
    </source>
</evidence>
<dbReference type="AlphaFoldDB" id="A0A3M0C4T3"/>
<dbReference type="Pfam" id="PF07167">
    <property type="entry name" value="PhaC_N"/>
    <property type="match status" value="1"/>
</dbReference>
<dbReference type="PANTHER" id="PTHR36837:SF5">
    <property type="entry name" value="POLY-3-HYDROXYBUTYRATE SYNTHASE"/>
    <property type="match status" value="1"/>
</dbReference>
<comment type="caution">
    <text evidence="5">The sequence shown here is derived from an EMBL/GenBank/DDBJ whole genome shotgun (WGS) entry which is preliminary data.</text>
</comment>
<keyword evidence="6" id="KW-1185">Reference proteome</keyword>
<sequence length="624" mass="69403">MNVYEPVDVGSGSLSGAKSDKWYEGGGSDTDHAKVQKKTPLAPACTDMKGAGTGDLDLEIFDRLIRAWLSKPAGGLSPLSIAAAGVDWGAHMAVSPGKMMELAVKGADMALDLAAFNARAMGCLCTPSQSSVRDRRFSEPGWQCWPYSLMAETSIKAQEWWSSATRDVRGASPHHLDMVHFFARQWLDMISPSNFIPTNPVLTRKTVETGGANLINGWSHWMADVMDYATGKPPAPKNGFIVGKTMATTPGKVVYRNNLIELIQYEPVTDTVKKEPILIVPAWIMKYYILDLSPDNSLVDYLRRQGHTVFILSWHNPTAEDRDIGMADYRQHGVMAAIDAVSEITGGEKIHATGYCIGGTLLSIAAAAMSRDGDDRLASLSLFTTQLDFEEAGELLYFIDHSQLSRLEDLMWAQGYLKAEQLSGAFNLLRSKDLLWSRLTQEYLKGERMPINDLMAWNTDATRMPYRMHSEYLHWLYLDNDLARARYMVNGRPIAISDIKAPVFSVGTVKDHIAPWRSVYKMHLYADTEITFVLTSGGHNAGIVSEPGHPRRTYQVATKQDAEIYIPPEDWQANVPVKNGSWWPEWVAWLDKKSSGERVPARKPGTAKNHKAIADAPGTYVFER</sequence>
<dbReference type="InParanoid" id="A0A3M0C4T3"/>
<dbReference type="EMBL" id="REFR01000012">
    <property type="protein sequence ID" value="RMB04824.1"/>
    <property type="molecule type" value="Genomic_DNA"/>
</dbReference>
<dbReference type="InterPro" id="IPR029058">
    <property type="entry name" value="AB_hydrolase_fold"/>
</dbReference>
<gene>
    <name evidence="5" type="ORF">BXY39_2390</name>
</gene>
<evidence type="ECO:0000259" key="4">
    <source>
        <dbReference type="Pfam" id="PF12551"/>
    </source>
</evidence>
<protein>
    <submittedName>
        <fullName evidence="5">Polyhydroxyalkanoate synthase</fullName>
    </submittedName>
</protein>
<reference evidence="5 6" key="1">
    <citation type="submission" date="2018-10" db="EMBL/GenBank/DDBJ databases">
        <title>Genomic Encyclopedia of Archaeal and Bacterial Type Strains, Phase II (KMG-II): from individual species to whole genera.</title>
        <authorList>
            <person name="Goeker M."/>
        </authorList>
    </citation>
    <scope>NUCLEOTIDE SEQUENCE [LARGE SCALE GENOMIC DNA]</scope>
    <source>
        <strain evidence="5 6">DSM 25217</strain>
    </source>
</reference>
<dbReference type="GO" id="GO:0042619">
    <property type="term" value="P:poly-hydroxybutyrate biosynthetic process"/>
    <property type="evidence" value="ECO:0007669"/>
    <property type="project" value="InterPro"/>
</dbReference>
<name>A0A3M0C4T3_9PROT</name>
<keyword evidence="1" id="KW-0808">Transferase</keyword>
<dbReference type="Proteomes" id="UP000271227">
    <property type="component" value="Unassembled WGS sequence"/>
</dbReference>
<dbReference type="GO" id="GO:0016746">
    <property type="term" value="F:acyltransferase activity"/>
    <property type="evidence" value="ECO:0007669"/>
    <property type="project" value="UniProtKB-KW"/>
</dbReference>
<dbReference type="InterPro" id="IPR051321">
    <property type="entry name" value="PHA/PHB_synthase"/>
</dbReference>
<accession>A0A3M0C4T3</accession>
<evidence type="ECO:0000313" key="5">
    <source>
        <dbReference type="EMBL" id="RMB04824.1"/>
    </source>
</evidence>
<organism evidence="5 6">
    <name type="scientific">Eilatimonas milleporae</name>
    <dbReference type="NCBI Taxonomy" id="911205"/>
    <lineage>
        <taxon>Bacteria</taxon>
        <taxon>Pseudomonadati</taxon>
        <taxon>Pseudomonadota</taxon>
        <taxon>Alphaproteobacteria</taxon>
        <taxon>Kordiimonadales</taxon>
        <taxon>Kordiimonadaceae</taxon>
        <taxon>Eilatimonas</taxon>
    </lineage>
</organism>
<keyword evidence="2" id="KW-0012">Acyltransferase</keyword>
<feature type="domain" description="Poly-beta-hydroxybutyrate polymerase N-terminal" evidence="4">
    <location>
        <begin position="59"/>
        <end position="98"/>
    </location>
</feature>
<dbReference type="PANTHER" id="PTHR36837">
    <property type="entry name" value="POLY(3-HYDROXYALKANOATE) POLYMERASE SUBUNIT PHAC"/>
    <property type="match status" value="1"/>
</dbReference>
<evidence type="ECO:0000256" key="2">
    <source>
        <dbReference type="ARBA" id="ARBA00023315"/>
    </source>
</evidence>
<dbReference type="Pfam" id="PF12551">
    <property type="entry name" value="PHBC_N"/>
    <property type="match status" value="1"/>
</dbReference>
<feature type="domain" description="Poly-beta-hydroxybutyrate polymerase N-terminal" evidence="3">
    <location>
        <begin position="133"/>
        <end position="302"/>
    </location>
</feature>